<sequence>MGADTVLSGSLRDFGLVEVLQVVELGSMTGAIHLKQNNGRMGILYFNDGKMVNCSEFDPGALTLGDVLQQQGMTTYHHIEQAYSQQIQDLLGRRIGERLVMMGAITDQQLQEALRTKVLWTARELALWEDGTYEFMAASDIQKLLPYGEVALDIEVVRITMEMVRYGDEWQELKNFLPQGMRTMLNMSPTLPYPMRFDLRTVELLTQVNLYRRVRRIASAMRRPELDVARELAELVQQRFLVPVAQDLSQHMNGRKIRLPDPAEKLRLENFAFLDLISRMELEWEKRRTPMDQLPALVDFINWTMDALSETARGNGTILDPNTLRSLMYSERLSHMGTYEFRVDQNHIDVESFRTLCREVLSGDMQQAEAFYNQASMVLHRLLCCIFESINARVANPRERLENQEVWEAMFEQFALQHSH</sequence>
<comment type="caution">
    <text evidence="2">The sequence shown here is derived from an EMBL/GenBank/DDBJ whole genome shotgun (WGS) entry which is preliminary data.</text>
</comment>
<keyword evidence="3" id="KW-1185">Reference proteome</keyword>
<dbReference type="Proteomes" id="UP000597444">
    <property type="component" value="Unassembled WGS sequence"/>
</dbReference>
<protein>
    <recommendedName>
        <fullName evidence="1">PatA-like N-terminal domain-containing protein</fullName>
    </recommendedName>
</protein>
<evidence type="ECO:0000259" key="1">
    <source>
        <dbReference type="Pfam" id="PF14332"/>
    </source>
</evidence>
<feature type="domain" description="PatA-like N-terminal" evidence="1">
    <location>
        <begin position="8"/>
        <end position="171"/>
    </location>
</feature>
<dbReference type="PANTHER" id="PTHR36304:SF4">
    <property type="entry name" value="DUF4388 DOMAIN-CONTAINING PROTEIN"/>
    <property type="match status" value="1"/>
</dbReference>
<evidence type="ECO:0000313" key="2">
    <source>
        <dbReference type="EMBL" id="GHO92615.1"/>
    </source>
</evidence>
<gene>
    <name evidence="2" type="ORF">KSF_026630</name>
</gene>
<evidence type="ECO:0000313" key="3">
    <source>
        <dbReference type="Proteomes" id="UP000597444"/>
    </source>
</evidence>
<reference evidence="2" key="1">
    <citation type="submission" date="2020-10" db="EMBL/GenBank/DDBJ databases">
        <title>Taxonomic study of unclassified bacteria belonging to the class Ktedonobacteria.</title>
        <authorList>
            <person name="Yabe S."/>
            <person name="Wang C.M."/>
            <person name="Zheng Y."/>
            <person name="Sakai Y."/>
            <person name="Cavaletti L."/>
            <person name="Monciardini P."/>
            <person name="Donadio S."/>
        </authorList>
    </citation>
    <scope>NUCLEOTIDE SEQUENCE</scope>
    <source>
        <strain evidence="2">ID150040</strain>
    </source>
</reference>
<name>A0A8J3IHP5_9CHLR</name>
<dbReference type="InterPro" id="IPR025497">
    <property type="entry name" value="PatA-like_N"/>
</dbReference>
<dbReference type="AlphaFoldDB" id="A0A8J3IHP5"/>
<proteinExistence type="predicted"/>
<organism evidence="2 3">
    <name type="scientific">Reticulibacter mediterranei</name>
    <dbReference type="NCBI Taxonomy" id="2778369"/>
    <lineage>
        <taxon>Bacteria</taxon>
        <taxon>Bacillati</taxon>
        <taxon>Chloroflexota</taxon>
        <taxon>Ktedonobacteria</taxon>
        <taxon>Ktedonobacterales</taxon>
        <taxon>Reticulibacteraceae</taxon>
        <taxon>Reticulibacter</taxon>
    </lineage>
</organism>
<accession>A0A8J3IHP5</accession>
<dbReference type="Pfam" id="PF14332">
    <property type="entry name" value="DUF4388"/>
    <property type="match status" value="1"/>
</dbReference>
<dbReference type="EMBL" id="BNJK01000001">
    <property type="protein sequence ID" value="GHO92615.1"/>
    <property type="molecule type" value="Genomic_DNA"/>
</dbReference>
<dbReference type="PANTHER" id="PTHR36304">
    <property type="entry name" value="DOMAIN GTPASE-ACTIVATING PROTEIN, PUTATIVE-RELATED-RELATED"/>
    <property type="match status" value="1"/>
</dbReference>